<reference evidence="3 4" key="1">
    <citation type="submission" date="2021-03" db="EMBL/GenBank/DDBJ databases">
        <title>Sequencing the genomes of 1000 actinobacteria strains.</title>
        <authorList>
            <person name="Klenk H.-P."/>
        </authorList>
    </citation>
    <scope>NUCLEOTIDE SEQUENCE [LARGE SCALE GENOMIC DNA]</scope>
    <source>
        <strain evidence="3 4">DSM 45510</strain>
    </source>
</reference>
<dbReference type="EMBL" id="JAGGMS010000001">
    <property type="protein sequence ID" value="MBP2179965.1"/>
    <property type="molecule type" value="Genomic_DNA"/>
</dbReference>
<keyword evidence="1" id="KW-0812">Transmembrane</keyword>
<keyword evidence="1" id="KW-1133">Transmembrane helix</keyword>
<keyword evidence="1" id="KW-0472">Membrane</keyword>
<feature type="transmembrane region" description="Helical" evidence="1">
    <location>
        <begin position="192"/>
        <end position="215"/>
    </location>
</feature>
<name>A0ABS4PKP5_9PSEU</name>
<keyword evidence="2" id="KW-0732">Signal</keyword>
<dbReference type="RefSeq" id="WP_209663602.1">
    <property type="nucleotide sequence ID" value="NZ_JAGGMS010000001.1"/>
</dbReference>
<evidence type="ECO:0000256" key="1">
    <source>
        <dbReference type="SAM" id="Phobius"/>
    </source>
</evidence>
<gene>
    <name evidence="3" type="ORF">JOM49_001491</name>
</gene>
<protein>
    <recommendedName>
        <fullName evidence="5">LPXTG-motif cell wall anchor domain-containing protein</fullName>
    </recommendedName>
</protein>
<sequence>MRRLRSVLAVALLTAALAPVTTAAAVDQGKGTPGYCQDATGVTVVVDFHELGGDPIVRCAPGEQASGLSALQNAGFELTGSQRWGLATLCRIEGKPGPEAEGCADYPPVTAYWSYWQAPDGGNWAFAQSGVQDSKPQAGSFEGWSFAKDKGVDATPAPRLAPVRQPGSSGVTPGGVAWTGGEALPAPQDSGFPWGAVVGGAAVLLVGAAAGITVYRRKRSA</sequence>
<evidence type="ECO:0000256" key="2">
    <source>
        <dbReference type="SAM" id="SignalP"/>
    </source>
</evidence>
<keyword evidence="4" id="KW-1185">Reference proteome</keyword>
<feature type="chain" id="PRO_5046267629" description="LPXTG-motif cell wall anchor domain-containing protein" evidence="2">
    <location>
        <begin position="24"/>
        <end position="221"/>
    </location>
</feature>
<accession>A0ABS4PKP5</accession>
<comment type="caution">
    <text evidence="3">The sequence shown here is derived from an EMBL/GenBank/DDBJ whole genome shotgun (WGS) entry which is preliminary data.</text>
</comment>
<dbReference type="Proteomes" id="UP000741013">
    <property type="component" value="Unassembled WGS sequence"/>
</dbReference>
<proteinExistence type="predicted"/>
<feature type="signal peptide" evidence="2">
    <location>
        <begin position="1"/>
        <end position="23"/>
    </location>
</feature>
<evidence type="ECO:0000313" key="3">
    <source>
        <dbReference type="EMBL" id="MBP2179965.1"/>
    </source>
</evidence>
<evidence type="ECO:0008006" key="5">
    <source>
        <dbReference type="Google" id="ProtNLM"/>
    </source>
</evidence>
<evidence type="ECO:0000313" key="4">
    <source>
        <dbReference type="Proteomes" id="UP000741013"/>
    </source>
</evidence>
<organism evidence="3 4">
    <name type="scientific">Amycolatopsis magusensis</name>
    <dbReference type="NCBI Taxonomy" id="882444"/>
    <lineage>
        <taxon>Bacteria</taxon>
        <taxon>Bacillati</taxon>
        <taxon>Actinomycetota</taxon>
        <taxon>Actinomycetes</taxon>
        <taxon>Pseudonocardiales</taxon>
        <taxon>Pseudonocardiaceae</taxon>
        <taxon>Amycolatopsis</taxon>
    </lineage>
</organism>